<evidence type="ECO:0000259" key="5">
    <source>
        <dbReference type="Pfam" id="PF00135"/>
    </source>
</evidence>
<dbReference type="EC" id="3.1.1.-" evidence="3"/>
<organism evidence="6 7">
    <name type="scientific">Diatrype stigma</name>
    <dbReference type="NCBI Taxonomy" id="117547"/>
    <lineage>
        <taxon>Eukaryota</taxon>
        <taxon>Fungi</taxon>
        <taxon>Dikarya</taxon>
        <taxon>Ascomycota</taxon>
        <taxon>Pezizomycotina</taxon>
        <taxon>Sordariomycetes</taxon>
        <taxon>Xylariomycetidae</taxon>
        <taxon>Xylariales</taxon>
        <taxon>Diatrypaceae</taxon>
        <taxon>Diatrype</taxon>
    </lineage>
</organism>
<name>A0AAN9YQN0_9PEZI</name>
<reference evidence="6 7" key="1">
    <citation type="submission" date="2024-02" db="EMBL/GenBank/DDBJ databases">
        <title>De novo assembly and annotation of 12 fungi associated with fruit tree decline syndrome in Ontario, Canada.</title>
        <authorList>
            <person name="Sulman M."/>
            <person name="Ellouze W."/>
            <person name="Ilyukhin E."/>
        </authorList>
    </citation>
    <scope>NUCLEOTIDE SEQUENCE [LARGE SCALE GENOMIC DNA]</scope>
    <source>
        <strain evidence="6 7">M11/M66-122</strain>
    </source>
</reference>
<dbReference type="Gene3D" id="3.40.50.1820">
    <property type="entry name" value="alpha/beta hydrolase"/>
    <property type="match status" value="1"/>
</dbReference>
<evidence type="ECO:0000313" key="6">
    <source>
        <dbReference type="EMBL" id="KAK7755373.1"/>
    </source>
</evidence>
<gene>
    <name evidence="6" type="ORF">SLS62_002600</name>
</gene>
<evidence type="ECO:0000256" key="3">
    <source>
        <dbReference type="RuleBase" id="RU361235"/>
    </source>
</evidence>
<comment type="caution">
    <text evidence="6">The sequence shown here is derived from an EMBL/GenBank/DDBJ whole genome shotgun (WGS) entry which is preliminary data.</text>
</comment>
<keyword evidence="7" id="KW-1185">Reference proteome</keyword>
<dbReference type="InterPro" id="IPR050309">
    <property type="entry name" value="Type-B_Carboxylest/Lipase"/>
</dbReference>
<feature type="region of interest" description="Disordered" evidence="4">
    <location>
        <begin position="44"/>
        <end position="63"/>
    </location>
</feature>
<keyword evidence="2 3" id="KW-0378">Hydrolase</keyword>
<dbReference type="PROSITE" id="PS00122">
    <property type="entry name" value="CARBOXYLESTERASE_B_1"/>
    <property type="match status" value="1"/>
</dbReference>
<dbReference type="PANTHER" id="PTHR11559">
    <property type="entry name" value="CARBOXYLESTERASE"/>
    <property type="match status" value="1"/>
</dbReference>
<evidence type="ECO:0000256" key="2">
    <source>
        <dbReference type="ARBA" id="ARBA00022801"/>
    </source>
</evidence>
<dbReference type="Proteomes" id="UP001320420">
    <property type="component" value="Unassembled WGS sequence"/>
</dbReference>
<dbReference type="GO" id="GO:0016787">
    <property type="term" value="F:hydrolase activity"/>
    <property type="evidence" value="ECO:0007669"/>
    <property type="project" value="UniProtKB-KW"/>
</dbReference>
<dbReference type="EMBL" id="JAKJXP020000013">
    <property type="protein sequence ID" value="KAK7755373.1"/>
    <property type="molecule type" value="Genomic_DNA"/>
</dbReference>
<comment type="similarity">
    <text evidence="1 3">Belongs to the type-B carboxylesterase/lipase family.</text>
</comment>
<feature type="domain" description="Carboxylesterase type B" evidence="5">
    <location>
        <begin position="11"/>
        <end position="506"/>
    </location>
</feature>
<dbReference type="AlphaFoldDB" id="A0AAN9YQN0"/>
<dbReference type="InterPro" id="IPR002018">
    <property type="entry name" value="CarbesteraseB"/>
</dbReference>
<protein>
    <recommendedName>
        <fullName evidence="3">Carboxylic ester hydrolase</fullName>
        <ecNumber evidence="3">3.1.1.-</ecNumber>
    </recommendedName>
</protein>
<evidence type="ECO:0000313" key="7">
    <source>
        <dbReference type="Proteomes" id="UP001320420"/>
    </source>
</evidence>
<dbReference type="FunFam" id="3.40.50.1820:FF:000263">
    <property type="entry name" value="Carboxylic ester hydrolase"/>
    <property type="match status" value="1"/>
</dbReference>
<accession>A0AAN9YQN0</accession>
<evidence type="ECO:0000256" key="1">
    <source>
        <dbReference type="ARBA" id="ARBA00005964"/>
    </source>
</evidence>
<dbReference type="Pfam" id="PF00135">
    <property type="entry name" value="COesterase"/>
    <property type="match status" value="1"/>
</dbReference>
<proteinExistence type="inferred from homology"/>
<dbReference type="InterPro" id="IPR029058">
    <property type="entry name" value="AB_hydrolase_fold"/>
</dbReference>
<dbReference type="InterPro" id="IPR019826">
    <property type="entry name" value="Carboxylesterase_B_AS"/>
</dbReference>
<sequence length="559" mass="61522">MEVDGQPATRPRVTLAQGTVVGIQQQDVYPKPVDAFLGIPYAQPPTGDRRFRPPERVSPSPSAVIDASKFGPRAPAKQFLVRGPKLEESEDCLTANVFRQAGTGAPGSKPLLPVAIYFHGGAFNRGNAAMHDSASMVGWSAEPFIIVSCGYRIGALGFLPSKLSAKEGALNLGLKDQILLMEWVQENIEQFGGDKNNVALFGLSAGAHSIGHHLLDYEEGKPPLFHRVVMESGAPTSRAVRHYDSDVHEEQFQDFLKEAGCPGGLSDEEVFPFLRTLPTSVIAKAQTTVFYRYNPSLRWAFQPVIDGEIIRRRPIDAWREGKWHKVPIMTGFNGNEGSLYVPKTMSKASEFTGFFHALLPQLTQEDLATIDALYPDPETVPDSIYKEDRLSYGVGPQYKRIEAAYAHYAYVAPVRQTAHFAGRQHVPVYLYHWAPISSVVGGASHGDNMAYEAREKATCAKSKAQDELAGVLHAYVTSFLCTGDPNRIPGDYGSRPEWVAHHQHHQQGGAEEQPKKLIFGMGNEELIGGAVGTPAALVDDVWAKKESDFWWDKVEISQQ</sequence>
<dbReference type="SUPFAM" id="SSF53474">
    <property type="entry name" value="alpha/beta-Hydrolases"/>
    <property type="match status" value="1"/>
</dbReference>
<evidence type="ECO:0000256" key="4">
    <source>
        <dbReference type="SAM" id="MobiDB-lite"/>
    </source>
</evidence>